<keyword evidence="5" id="KW-0067">ATP-binding</keyword>
<comment type="pathway">
    <text evidence="1">Carbohydrate biosynthesis; gluconeogenesis.</text>
</comment>
<dbReference type="InterPro" id="IPR013035">
    <property type="entry name" value="PEP_carboxykinase_C"/>
</dbReference>
<gene>
    <name evidence="8" type="ORF">Scep_026983</name>
</gene>
<dbReference type="GO" id="GO:0005829">
    <property type="term" value="C:cytosol"/>
    <property type="evidence" value="ECO:0007669"/>
    <property type="project" value="TreeGrafter"/>
</dbReference>
<accession>A0AAP0EV37</accession>
<evidence type="ECO:0000256" key="4">
    <source>
        <dbReference type="ARBA" id="ARBA00022741"/>
    </source>
</evidence>
<dbReference type="GO" id="GO:0004612">
    <property type="term" value="F:phosphoenolpyruvate carboxykinase (ATP) activity"/>
    <property type="evidence" value="ECO:0007669"/>
    <property type="project" value="UniProtKB-EC"/>
</dbReference>
<evidence type="ECO:0000256" key="6">
    <source>
        <dbReference type="ARBA" id="ARBA00023239"/>
    </source>
</evidence>
<dbReference type="EC" id="4.1.1.49" evidence="3"/>
<dbReference type="Pfam" id="PF01293">
    <property type="entry name" value="PEPCK_ATP"/>
    <property type="match status" value="1"/>
</dbReference>
<dbReference type="Proteomes" id="UP001419268">
    <property type="component" value="Unassembled WGS sequence"/>
</dbReference>
<dbReference type="PANTHER" id="PTHR30031:SF2">
    <property type="entry name" value="PHOSPHOENOLPYRUVATE CARBOXYKINASE (ATP)"/>
    <property type="match status" value="1"/>
</dbReference>
<proteinExistence type="inferred from homology"/>
<keyword evidence="9" id="KW-1185">Reference proteome</keyword>
<protein>
    <recommendedName>
        <fullName evidence="3">phosphoenolpyruvate carboxykinase (ATP)</fullName>
        <ecNumber evidence="3">4.1.1.49</ecNumber>
    </recommendedName>
</protein>
<evidence type="ECO:0000256" key="1">
    <source>
        <dbReference type="ARBA" id="ARBA00004742"/>
    </source>
</evidence>
<evidence type="ECO:0000256" key="5">
    <source>
        <dbReference type="ARBA" id="ARBA00022840"/>
    </source>
</evidence>
<dbReference type="Gene3D" id="3.90.228.20">
    <property type="match status" value="1"/>
</dbReference>
<evidence type="ECO:0000256" key="7">
    <source>
        <dbReference type="ARBA" id="ARBA00047371"/>
    </source>
</evidence>
<evidence type="ECO:0000256" key="3">
    <source>
        <dbReference type="ARBA" id="ARBA00012363"/>
    </source>
</evidence>
<comment type="caution">
    <text evidence="8">The sequence shown here is derived from an EMBL/GenBank/DDBJ whole genome shotgun (WGS) entry which is preliminary data.</text>
</comment>
<dbReference type="GO" id="GO:0006094">
    <property type="term" value="P:gluconeogenesis"/>
    <property type="evidence" value="ECO:0007669"/>
    <property type="project" value="InterPro"/>
</dbReference>
<dbReference type="SUPFAM" id="SSF68923">
    <property type="entry name" value="PEP carboxykinase N-terminal domain"/>
    <property type="match status" value="1"/>
</dbReference>
<dbReference type="AlphaFoldDB" id="A0AAP0EV37"/>
<dbReference type="PANTHER" id="PTHR30031">
    <property type="entry name" value="PHOSPHOENOLPYRUVATE CARBOXYKINASE ATP"/>
    <property type="match status" value="1"/>
</dbReference>
<reference evidence="8 9" key="1">
    <citation type="submission" date="2024-01" db="EMBL/GenBank/DDBJ databases">
        <title>Genome assemblies of Stephania.</title>
        <authorList>
            <person name="Yang L."/>
        </authorList>
    </citation>
    <scope>NUCLEOTIDE SEQUENCE [LARGE SCALE GENOMIC DNA]</scope>
    <source>
        <strain evidence="8">JXDWG</strain>
        <tissue evidence="8">Leaf</tissue>
    </source>
</reference>
<evidence type="ECO:0000313" key="9">
    <source>
        <dbReference type="Proteomes" id="UP001419268"/>
    </source>
</evidence>
<comment type="catalytic activity">
    <reaction evidence="7">
        <text>oxaloacetate + ATP = phosphoenolpyruvate + ADP + CO2</text>
        <dbReference type="Rhea" id="RHEA:18617"/>
        <dbReference type="ChEBI" id="CHEBI:16452"/>
        <dbReference type="ChEBI" id="CHEBI:16526"/>
        <dbReference type="ChEBI" id="CHEBI:30616"/>
        <dbReference type="ChEBI" id="CHEBI:58702"/>
        <dbReference type="ChEBI" id="CHEBI:456216"/>
        <dbReference type="EC" id="4.1.1.49"/>
    </reaction>
</comment>
<sequence>MKVFERLPGISYGLNWALAGRGVIVKDKAFYNLKPSELQQKGATSSVGSSSLPTYIRGKIGAGASEISKAQFTKLLKQVTSHISSISNVFVQDGAVGSSSKCDAKVRVISDNPSALLSFSNILWKIPTRAVSHDSCPLTVYVASTISPKTTEIIGLSSQANAGFLAADIEHSSLILCGKAFSDTNNVKTTLAALAEPVVSARGGLPLSARLLVSGDSVILLFAPEDIIKGSSDQLVSADAGVLLSSHGVEPMFQTRDPSMPSLFKLPSAVILAIADSSLPSASKLSPGQAAYHFLAGYRKGKFVPGYIKGPSALDPLDLAKALLSKLEDHKIPAFLINVGEGEKQLAGEEFVKLVRSTSSKGAPSLEPKDNKLKAKYQSFISGKFQDLPDEFTF</sequence>
<dbReference type="Gene3D" id="3.40.449.10">
    <property type="entry name" value="Phosphoenolpyruvate Carboxykinase, domain 1"/>
    <property type="match status" value="1"/>
</dbReference>
<dbReference type="InterPro" id="IPR008210">
    <property type="entry name" value="PEP_carboxykinase_N"/>
</dbReference>
<dbReference type="GO" id="GO:0005524">
    <property type="term" value="F:ATP binding"/>
    <property type="evidence" value="ECO:0007669"/>
    <property type="project" value="UniProtKB-KW"/>
</dbReference>
<comment type="similarity">
    <text evidence="2">Belongs to the phosphoenolpyruvate carboxykinase (ATP) family.</text>
</comment>
<dbReference type="EMBL" id="JBBNAG010000011">
    <property type="protein sequence ID" value="KAK9095514.1"/>
    <property type="molecule type" value="Genomic_DNA"/>
</dbReference>
<name>A0AAP0EV37_9MAGN</name>
<keyword evidence="4" id="KW-0547">Nucleotide-binding</keyword>
<keyword evidence="6" id="KW-0456">Lyase</keyword>
<dbReference type="FunFam" id="3.40.449.10:FF:000008">
    <property type="entry name" value="D111/G-patch domain-containing protein"/>
    <property type="match status" value="1"/>
</dbReference>
<evidence type="ECO:0000313" key="8">
    <source>
        <dbReference type="EMBL" id="KAK9095514.1"/>
    </source>
</evidence>
<dbReference type="InterPro" id="IPR001272">
    <property type="entry name" value="PEP_carboxykinase_ATP"/>
</dbReference>
<evidence type="ECO:0000256" key="2">
    <source>
        <dbReference type="ARBA" id="ARBA00006052"/>
    </source>
</evidence>
<organism evidence="8 9">
    <name type="scientific">Stephania cephalantha</name>
    <dbReference type="NCBI Taxonomy" id="152367"/>
    <lineage>
        <taxon>Eukaryota</taxon>
        <taxon>Viridiplantae</taxon>
        <taxon>Streptophyta</taxon>
        <taxon>Embryophyta</taxon>
        <taxon>Tracheophyta</taxon>
        <taxon>Spermatophyta</taxon>
        <taxon>Magnoliopsida</taxon>
        <taxon>Ranunculales</taxon>
        <taxon>Menispermaceae</taxon>
        <taxon>Menispermoideae</taxon>
        <taxon>Cissampelideae</taxon>
        <taxon>Stephania</taxon>
    </lineage>
</organism>
<dbReference type="SUPFAM" id="SSF53795">
    <property type="entry name" value="PEP carboxykinase-like"/>
    <property type="match status" value="1"/>
</dbReference>